<proteinExistence type="predicted"/>
<sequence>MEKDNFQQLELEKSGPSKRTTPRIIHFADGDIMEEYSTEEEEEEEKEQRTNSTLDPSKLAWGPYLWFCAGRIARTSFSRPVLVIKYFEDLLIYSPEKDSLDAILCEDTRFNKFPLSPKICEGLQQSKYLVSLEACEFLGERFAVFFGLHQPKYQYMLNEYCRTQSKQSDKGSEENGSEAQPANVPNEKCHLEARGRDYGTRLGDVAEGISQWSASSRKGPMADSSS</sequence>
<dbReference type="InterPro" id="IPR028260">
    <property type="entry name" value="FAM177"/>
</dbReference>
<evidence type="ECO:0000256" key="1">
    <source>
        <dbReference type="SAM" id="MobiDB-lite"/>
    </source>
</evidence>
<feature type="region of interest" description="Disordered" evidence="1">
    <location>
        <begin position="1"/>
        <end position="24"/>
    </location>
</feature>
<accession>A0AAD4U321</accession>
<name>A0AAD4U321_OVIAM</name>
<evidence type="ECO:0000313" key="2">
    <source>
        <dbReference type="EMBL" id="KAI4537044.1"/>
    </source>
</evidence>
<dbReference type="Pfam" id="PF14774">
    <property type="entry name" value="FAM177"/>
    <property type="match status" value="2"/>
</dbReference>
<dbReference type="PANTHER" id="PTHR31206:SF9">
    <property type="entry name" value="PROTEIN FAM177B"/>
    <property type="match status" value="1"/>
</dbReference>
<feature type="compositionally biased region" description="Basic and acidic residues" evidence="1">
    <location>
        <begin position="1"/>
        <end position="15"/>
    </location>
</feature>
<keyword evidence="3" id="KW-1185">Reference proteome</keyword>
<dbReference type="Proteomes" id="UP001214576">
    <property type="component" value="Unassembled WGS sequence"/>
</dbReference>
<reference evidence="2" key="1">
    <citation type="submission" date="2022-03" db="EMBL/GenBank/DDBJ databases">
        <title>Genomic analyses of argali, domestic sheep and their hybrids provide insights into chromosomal evolution, heterosis and genetic basis of agronomic traits.</title>
        <authorList>
            <person name="Li M."/>
        </authorList>
    </citation>
    <scope>NUCLEOTIDE SEQUENCE</scope>
    <source>
        <strain evidence="2">CAU-MHL-2022a</strain>
        <tissue evidence="2">Skin</tissue>
    </source>
</reference>
<feature type="region of interest" description="Disordered" evidence="1">
    <location>
        <begin position="166"/>
        <end position="190"/>
    </location>
</feature>
<gene>
    <name evidence="2" type="ORF">MG293_013247</name>
</gene>
<organism evidence="2 3">
    <name type="scientific">Ovis ammon polii</name>
    <dbReference type="NCBI Taxonomy" id="230172"/>
    <lineage>
        <taxon>Eukaryota</taxon>
        <taxon>Metazoa</taxon>
        <taxon>Chordata</taxon>
        <taxon>Craniata</taxon>
        <taxon>Vertebrata</taxon>
        <taxon>Euteleostomi</taxon>
        <taxon>Mammalia</taxon>
        <taxon>Eutheria</taxon>
        <taxon>Laurasiatheria</taxon>
        <taxon>Artiodactyla</taxon>
        <taxon>Ruminantia</taxon>
        <taxon>Pecora</taxon>
        <taxon>Bovidae</taxon>
        <taxon>Caprinae</taxon>
        <taxon>Ovis</taxon>
    </lineage>
</organism>
<evidence type="ECO:0000313" key="3">
    <source>
        <dbReference type="Proteomes" id="UP001214576"/>
    </source>
</evidence>
<comment type="caution">
    <text evidence="2">The sequence shown here is derived from an EMBL/GenBank/DDBJ whole genome shotgun (WGS) entry which is preliminary data.</text>
</comment>
<protein>
    <submittedName>
        <fullName evidence="2">Uncharacterized protein</fullName>
    </submittedName>
</protein>
<dbReference type="AlphaFoldDB" id="A0AAD4U321"/>
<dbReference type="EMBL" id="JAKZEL010000015">
    <property type="protein sequence ID" value="KAI4537044.1"/>
    <property type="molecule type" value="Genomic_DNA"/>
</dbReference>
<dbReference type="PANTHER" id="PTHR31206">
    <property type="entry name" value="LP10445P"/>
    <property type="match status" value="1"/>
</dbReference>